<dbReference type="eggNOG" id="COG2130">
    <property type="taxonomic scope" value="Bacteria"/>
</dbReference>
<dbReference type="InterPro" id="IPR013149">
    <property type="entry name" value="ADH-like_C"/>
</dbReference>
<evidence type="ECO:0000256" key="2">
    <source>
        <dbReference type="SAM" id="MobiDB-lite"/>
    </source>
</evidence>
<keyword evidence="1" id="KW-0560">Oxidoreductase</keyword>
<dbReference type="GO" id="GO:0016628">
    <property type="term" value="F:oxidoreductase activity, acting on the CH-CH group of donors, NAD or NADP as acceptor"/>
    <property type="evidence" value="ECO:0007669"/>
    <property type="project" value="InterPro"/>
</dbReference>
<protein>
    <recommendedName>
        <fullName evidence="3">Enoyl reductase (ER) domain-containing protein</fullName>
    </recommendedName>
</protein>
<dbReference type="SUPFAM" id="SSF51735">
    <property type="entry name" value="NAD(P)-binding Rossmann-fold domains"/>
    <property type="match status" value="1"/>
</dbReference>
<feature type="domain" description="Enoyl reductase (ER)" evidence="3">
    <location>
        <begin position="36"/>
        <end position="347"/>
    </location>
</feature>
<feature type="region of interest" description="Disordered" evidence="2">
    <location>
        <begin position="351"/>
        <end position="375"/>
    </location>
</feature>
<dbReference type="STRING" id="235985.SAMN05414137_109172"/>
<dbReference type="Gene3D" id="3.90.180.10">
    <property type="entry name" value="Medium-chain alcohol dehydrogenases, catalytic domain"/>
    <property type="match status" value="1"/>
</dbReference>
<reference evidence="5" key="1">
    <citation type="submission" date="2016-10" db="EMBL/GenBank/DDBJ databases">
        <authorList>
            <person name="Varghese N."/>
        </authorList>
    </citation>
    <scope>NUCLEOTIDE SEQUENCE [LARGE SCALE GENOMIC DNA]</scope>
    <source>
        <strain evidence="5">DSM 45096 / BCRC 16803 / CGMCC 4.1857 / CIP 109030 / JCM 12277 / KCTC 19219 / NBRC 100920 / 33214</strain>
    </source>
</reference>
<dbReference type="InterPro" id="IPR045010">
    <property type="entry name" value="MDR_fam"/>
</dbReference>
<dbReference type="InterPro" id="IPR011032">
    <property type="entry name" value="GroES-like_sf"/>
</dbReference>
<dbReference type="InterPro" id="IPR020843">
    <property type="entry name" value="ER"/>
</dbReference>
<dbReference type="Proteomes" id="UP000183015">
    <property type="component" value="Unassembled WGS sequence"/>
</dbReference>
<dbReference type="FunFam" id="3.40.50.720:FF:000121">
    <property type="entry name" value="Prostaglandin reductase 2"/>
    <property type="match status" value="1"/>
</dbReference>
<dbReference type="InterPro" id="IPR036291">
    <property type="entry name" value="NAD(P)-bd_dom_sf"/>
</dbReference>
<dbReference type="Pfam" id="PF16884">
    <property type="entry name" value="ADH_N_2"/>
    <property type="match status" value="1"/>
</dbReference>
<dbReference type="InterPro" id="IPR041694">
    <property type="entry name" value="ADH_N_2"/>
</dbReference>
<name>A0A1H7QRD7_STRJI</name>
<dbReference type="SMART" id="SM00829">
    <property type="entry name" value="PKS_ER"/>
    <property type="match status" value="1"/>
</dbReference>
<dbReference type="PANTHER" id="PTHR43205:SF7">
    <property type="entry name" value="PROSTAGLANDIN REDUCTASE 1"/>
    <property type="match status" value="1"/>
</dbReference>
<gene>
    <name evidence="4" type="ORF">SAMN05414137_109172</name>
</gene>
<evidence type="ECO:0000256" key="1">
    <source>
        <dbReference type="ARBA" id="ARBA00023002"/>
    </source>
</evidence>
<dbReference type="PANTHER" id="PTHR43205">
    <property type="entry name" value="PROSTAGLANDIN REDUCTASE"/>
    <property type="match status" value="1"/>
</dbReference>
<organism evidence="4 5">
    <name type="scientific">Streptacidiphilus jiangxiensis</name>
    <dbReference type="NCBI Taxonomy" id="235985"/>
    <lineage>
        <taxon>Bacteria</taxon>
        <taxon>Bacillati</taxon>
        <taxon>Actinomycetota</taxon>
        <taxon>Actinomycetes</taxon>
        <taxon>Kitasatosporales</taxon>
        <taxon>Streptomycetaceae</taxon>
        <taxon>Streptacidiphilus</taxon>
    </lineage>
</organism>
<dbReference type="Gene3D" id="3.40.50.720">
    <property type="entry name" value="NAD(P)-binding Rossmann-like Domain"/>
    <property type="match status" value="1"/>
</dbReference>
<dbReference type="AlphaFoldDB" id="A0A1H7QRD7"/>
<dbReference type="CDD" id="cd05288">
    <property type="entry name" value="PGDH"/>
    <property type="match status" value="1"/>
</dbReference>
<accession>A0A1H7QRD7</accession>
<keyword evidence="5" id="KW-1185">Reference proteome</keyword>
<evidence type="ECO:0000313" key="5">
    <source>
        <dbReference type="Proteomes" id="UP000183015"/>
    </source>
</evidence>
<dbReference type="SUPFAM" id="SSF50129">
    <property type="entry name" value="GroES-like"/>
    <property type="match status" value="1"/>
</dbReference>
<dbReference type="EMBL" id="FOAZ01000009">
    <property type="protein sequence ID" value="SEL50482.1"/>
    <property type="molecule type" value="Genomic_DNA"/>
</dbReference>
<sequence length="375" mass="39892">MSATRCRGNAFPSYRPRMNDTALTVHQTARPYGFPTTDHFAVVESALPAPASGTALVENLYWSVDPYHREMMDDAPGGFALHTPLEGRTLGRVVASRTPELPEGEIVLHRQGWRTHAVVSPAEIRRLPRFDGVPLTAFLSILGGTGLTAYVGLTRIARLREGDDLFVSGAAGGVGTATGRFARLLGAGRLVGSAGSAAKVAHLTGEVGYDAAFDYHDGPTADLLAEAAPDGIDVFVDNVGGEQLSAAVGALREFGRIVRIGTISQYNTPDAPPPRFDHADLVEKSLRMEGFLVSNYRDLQDELHAFAVPHLQSGRLVEDTTVVDGFEHLVHAFLGMLRGHHTGKIIIRAESETPAPAPRGVGPELVAGPGSSGRA</sequence>
<evidence type="ECO:0000259" key="3">
    <source>
        <dbReference type="SMART" id="SM00829"/>
    </source>
</evidence>
<dbReference type="Pfam" id="PF00107">
    <property type="entry name" value="ADH_zinc_N"/>
    <property type="match status" value="1"/>
</dbReference>
<proteinExistence type="predicted"/>
<evidence type="ECO:0000313" key="4">
    <source>
        <dbReference type="EMBL" id="SEL50482.1"/>
    </source>
</evidence>